<evidence type="ECO:0000256" key="9">
    <source>
        <dbReference type="ARBA" id="ARBA00022516"/>
    </source>
</evidence>
<dbReference type="Pfam" id="PF01148">
    <property type="entry name" value="CTP_transf_1"/>
    <property type="match status" value="1"/>
</dbReference>
<evidence type="ECO:0000256" key="4">
    <source>
        <dbReference type="ARBA" id="ARBA00005189"/>
    </source>
</evidence>
<evidence type="ECO:0000256" key="5">
    <source>
        <dbReference type="ARBA" id="ARBA00010185"/>
    </source>
</evidence>
<comment type="similarity">
    <text evidence="5 18">Belongs to the CDS family.</text>
</comment>
<feature type="transmembrane region" description="Helical" evidence="19">
    <location>
        <begin position="51"/>
        <end position="70"/>
    </location>
</feature>
<evidence type="ECO:0000256" key="17">
    <source>
        <dbReference type="ARBA" id="ARBA00023264"/>
    </source>
</evidence>
<keyword evidence="16" id="KW-0594">Phospholipid biosynthesis</keyword>
<dbReference type="EMBL" id="QSQN01000033">
    <property type="protein sequence ID" value="RGK37834.1"/>
    <property type="molecule type" value="Genomic_DNA"/>
</dbReference>
<evidence type="ECO:0000256" key="13">
    <source>
        <dbReference type="ARBA" id="ARBA00022989"/>
    </source>
</evidence>
<dbReference type="Proteomes" id="UP000285832">
    <property type="component" value="Unassembled WGS sequence"/>
</dbReference>
<comment type="subcellular location">
    <subcellularLocation>
        <location evidence="2">Cell membrane</location>
        <topology evidence="2">Multi-pass membrane protein</topology>
    </subcellularLocation>
</comment>
<evidence type="ECO:0000256" key="16">
    <source>
        <dbReference type="ARBA" id="ARBA00023209"/>
    </source>
</evidence>
<protein>
    <recommendedName>
        <fullName evidence="7 18">Phosphatidate cytidylyltransferase</fullName>
        <ecNumber evidence="6 18">2.7.7.41</ecNumber>
    </recommendedName>
</protein>
<dbReference type="PROSITE" id="PS01315">
    <property type="entry name" value="CDS"/>
    <property type="match status" value="1"/>
</dbReference>
<evidence type="ECO:0000313" key="22">
    <source>
        <dbReference type="Proteomes" id="UP000260793"/>
    </source>
</evidence>
<feature type="transmembrane region" description="Helical" evidence="19">
    <location>
        <begin position="206"/>
        <end position="227"/>
    </location>
</feature>
<feature type="transmembrane region" description="Helical" evidence="19">
    <location>
        <begin position="6"/>
        <end position="39"/>
    </location>
</feature>
<evidence type="ECO:0000256" key="18">
    <source>
        <dbReference type="RuleBase" id="RU003938"/>
    </source>
</evidence>
<evidence type="ECO:0000313" key="21">
    <source>
        <dbReference type="EMBL" id="RHJ57731.1"/>
    </source>
</evidence>
<proteinExistence type="inferred from homology"/>
<dbReference type="EMBL" id="QRMI01000043">
    <property type="protein sequence ID" value="RHJ57731.1"/>
    <property type="molecule type" value="Genomic_DNA"/>
</dbReference>
<comment type="catalytic activity">
    <reaction evidence="1 18">
        <text>a 1,2-diacyl-sn-glycero-3-phosphate + CTP + H(+) = a CDP-1,2-diacyl-sn-glycerol + diphosphate</text>
        <dbReference type="Rhea" id="RHEA:16229"/>
        <dbReference type="ChEBI" id="CHEBI:15378"/>
        <dbReference type="ChEBI" id="CHEBI:33019"/>
        <dbReference type="ChEBI" id="CHEBI:37563"/>
        <dbReference type="ChEBI" id="CHEBI:58332"/>
        <dbReference type="ChEBI" id="CHEBI:58608"/>
        <dbReference type="EC" id="2.7.7.41"/>
    </reaction>
</comment>
<dbReference type="EC" id="2.7.7.41" evidence="6 18"/>
<dbReference type="AlphaFoldDB" id="A0A3E4LKP5"/>
<evidence type="ECO:0000256" key="1">
    <source>
        <dbReference type="ARBA" id="ARBA00001698"/>
    </source>
</evidence>
<dbReference type="GO" id="GO:0005886">
    <property type="term" value="C:plasma membrane"/>
    <property type="evidence" value="ECO:0007669"/>
    <property type="project" value="UniProtKB-SubCell"/>
</dbReference>
<keyword evidence="12 18" id="KW-0548">Nucleotidyltransferase</keyword>
<evidence type="ECO:0000313" key="20">
    <source>
        <dbReference type="EMBL" id="RGK37834.1"/>
    </source>
</evidence>
<keyword evidence="14" id="KW-0443">Lipid metabolism</keyword>
<comment type="pathway">
    <text evidence="4">Lipid metabolism.</text>
</comment>
<dbReference type="GO" id="GO:0004605">
    <property type="term" value="F:phosphatidate cytidylyltransferase activity"/>
    <property type="evidence" value="ECO:0007669"/>
    <property type="project" value="UniProtKB-EC"/>
</dbReference>
<evidence type="ECO:0000256" key="3">
    <source>
        <dbReference type="ARBA" id="ARBA00005119"/>
    </source>
</evidence>
<evidence type="ECO:0000256" key="19">
    <source>
        <dbReference type="SAM" id="Phobius"/>
    </source>
</evidence>
<evidence type="ECO:0000256" key="12">
    <source>
        <dbReference type="ARBA" id="ARBA00022695"/>
    </source>
</evidence>
<evidence type="ECO:0000256" key="8">
    <source>
        <dbReference type="ARBA" id="ARBA00022475"/>
    </source>
</evidence>
<feature type="transmembrane region" description="Helical" evidence="19">
    <location>
        <begin position="109"/>
        <end position="127"/>
    </location>
</feature>
<reference evidence="22 23" key="1">
    <citation type="submission" date="2018-08" db="EMBL/GenBank/DDBJ databases">
        <title>A genome reference for cultivated species of the human gut microbiota.</title>
        <authorList>
            <person name="Zou Y."/>
            <person name="Xue W."/>
            <person name="Luo G."/>
        </authorList>
    </citation>
    <scope>NUCLEOTIDE SEQUENCE [LARGE SCALE GENOMIC DNA]</scope>
    <source>
        <strain evidence="21 23">AM09-9</strain>
        <strain evidence="20 22">TF11-7</strain>
    </source>
</reference>
<keyword evidence="10 18" id="KW-0808">Transferase</keyword>
<keyword evidence="17" id="KW-1208">Phospholipid metabolism</keyword>
<dbReference type="UniPathway" id="UPA00557">
    <property type="reaction ID" value="UER00614"/>
</dbReference>
<sequence>MFKTRLLSGILLVIIALITVITGGSLLFGVLLLISLIGMTEFYKVFGIEKKAPGVLGYIFAVGYYALLYFKPQLPGESLNWFMMLFMGYLICQMAVLVFAYPKYNTQQILAGFFGVFYVAVMLSYIYQTRILSGGVFTVWLVFVCSWGCDTCAYCVGMLIGKHKMAPVLSPKKSVEGGIGGIVGAALIGTLYALAVNYWGNAGEDVLRYAIIGAAGGAISQIGDLAASAIKRYHNIKDYGKLIPGHGGILDRFDSVIFTAPIIYYLALFL</sequence>
<keyword evidence="8" id="KW-1003">Cell membrane</keyword>
<dbReference type="PANTHER" id="PTHR46382">
    <property type="entry name" value="PHOSPHATIDATE CYTIDYLYLTRANSFERASE"/>
    <property type="match status" value="1"/>
</dbReference>
<keyword evidence="9" id="KW-0444">Lipid biosynthesis</keyword>
<comment type="caution">
    <text evidence="20">The sequence shown here is derived from an EMBL/GenBank/DDBJ whole genome shotgun (WGS) entry which is preliminary data.</text>
</comment>
<organism evidence="20 22">
    <name type="scientific">[Ruminococcus] lactaris</name>
    <dbReference type="NCBI Taxonomy" id="46228"/>
    <lineage>
        <taxon>Bacteria</taxon>
        <taxon>Bacillati</taxon>
        <taxon>Bacillota</taxon>
        <taxon>Clostridia</taxon>
        <taxon>Lachnospirales</taxon>
        <taxon>Lachnospiraceae</taxon>
        <taxon>Mediterraneibacter</taxon>
    </lineage>
</organism>
<evidence type="ECO:0000256" key="6">
    <source>
        <dbReference type="ARBA" id="ARBA00012487"/>
    </source>
</evidence>
<accession>A0A3E4LKP5</accession>
<dbReference type="GO" id="GO:0016024">
    <property type="term" value="P:CDP-diacylglycerol biosynthetic process"/>
    <property type="evidence" value="ECO:0007669"/>
    <property type="project" value="UniProtKB-UniPathway"/>
</dbReference>
<feature type="transmembrane region" description="Helical" evidence="19">
    <location>
        <begin position="82"/>
        <end position="102"/>
    </location>
</feature>
<name>A0A3E4LKP5_9FIRM</name>
<keyword evidence="15 19" id="KW-0472">Membrane</keyword>
<dbReference type="PANTHER" id="PTHR46382:SF1">
    <property type="entry name" value="PHOSPHATIDATE CYTIDYLYLTRANSFERASE"/>
    <property type="match status" value="1"/>
</dbReference>
<dbReference type="InterPro" id="IPR000374">
    <property type="entry name" value="PC_trans"/>
</dbReference>
<evidence type="ECO:0000256" key="14">
    <source>
        <dbReference type="ARBA" id="ARBA00023098"/>
    </source>
</evidence>
<dbReference type="Proteomes" id="UP000260793">
    <property type="component" value="Unassembled WGS sequence"/>
</dbReference>
<keyword evidence="13 19" id="KW-1133">Transmembrane helix</keyword>
<evidence type="ECO:0000256" key="15">
    <source>
        <dbReference type="ARBA" id="ARBA00023136"/>
    </source>
</evidence>
<keyword evidence="11 18" id="KW-0812">Transmembrane</keyword>
<evidence type="ECO:0000256" key="10">
    <source>
        <dbReference type="ARBA" id="ARBA00022679"/>
    </source>
</evidence>
<evidence type="ECO:0000256" key="7">
    <source>
        <dbReference type="ARBA" id="ARBA00019373"/>
    </source>
</evidence>
<evidence type="ECO:0000256" key="11">
    <source>
        <dbReference type="ARBA" id="ARBA00022692"/>
    </source>
</evidence>
<evidence type="ECO:0000256" key="2">
    <source>
        <dbReference type="ARBA" id="ARBA00004651"/>
    </source>
</evidence>
<dbReference type="RefSeq" id="WP_117688500.1">
    <property type="nucleotide sequence ID" value="NZ_CAUGJR010000016.1"/>
</dbReference>
<evidence type="ECO:0000313" key="23">
    <source>
        <dbReference type="Proteomes" id="UP000285832"/>
    </source>
</evidence>
<feature type="transmembrane region" description="Helical" evidence="19">
    <location>
        <begin position="139"/>
        <end position="160"/>
    </location>
</feature>
<feature type="transmembrane region" description="Helical" evidence="19">
    <location>
        <begin position="181"/>
        <end position="200"/>
    </location>
</feature>
<comment type="pathway">
    <text evidence="3 18">Phospholipid metabolism; CDP-diacylglycerol biosynthesis; CDP-diacylglycerol from sn-glycerol 3-phosphate: step 3/3.</text>
</comment>
<gene>
    <name evidence="21" type="ORF">DW116_12415</name>
    <name evidence="20" type="ORF">DXD17_11480</name>
</gene>